<keyword evidence="3" id="KW-1003">Cell membrane</keyword>
<sequence>MFAKSLQLYRNAYLGLPKSVWLLSGVMFVNRSGTMVLPFLSLYLTQKLHFSVTDAGIVMGVYGTGALCGTFLGGKLTDKIGFYYIQFFSLLFAGTMLLVIMHLTNFYAICTGVFIFTLFGDSFRPANAAALAYYSEAENRTRSFSLNRLAINLGWSIGGGMGGILAEINYDLLFWADGITCVVAAILLRVLLKAPIQKSKIHAEKSIEKPQILSPYRDKVYWFFMVCVTLYAISFFQLFSLEPLYFRTVYHLPESQIGLLMVCNGLMIAFIEMILVHQLDGKFLKTNLIAIGTALTALSFWVFNTYFFVGILWISIILNTVGEMFAMPFMQSFSIERSDESNRGQYIAMYTMCYSFAQISSPTIGSQLAEHFGFTTLWYVMGGFCVLSTLGFMYLKRLK</sequence>
<dbReference type="Gene3D" id="1.20.1250.20">
    <property type="entry name" value="MFS general substrate transporter like domains"/>
    <property type="match status" value="1"/>
</dbReference>
<dbReference type="InterPro" id="IPR020846">
    <property type="entry name" value="MFS_dom"/>
</dbReference>
<dbReference type="Pfam" id="PF07690">
    <property type="entry name" value="MFS_1"/>
    <property type="match status" value="1"/>
</dbReference>
<dbReference type="PANTHER" id="PTHR23517">
    <property type="entry name" value="RESISTANCE PROTEIN MDTM, PUTATIVE-RELATED-RELATED"/>
    <property type="match status" value="1"/>
</dbReference>
<feature type="transmembrane region" description="Helical" evidence="7">
    <location>
        <begin position="20"/>
        <end position="43"/>
    </location>
</feature>
<dbReference type="EMBL" id="JACHKT010000004">
    <property type="protein sequence ID" value="MBB6002260.1"/>
    <property type="molecule type" value="Genomic_DNA"/>
</dbReference>
<dbReference type="InterPro" id="IPR036259">
    <property type="entry name" value="MFS_trans_sf"/>
</dbReference>
<dbReference type="InterPro" id="IPR011701">
    <property type="entry name" value="MFS"/>
</dbReference>
<evidence type="ECO:0000256" key="6">
    <source>
        <dbReference type="ARBA" id="ARBA00023136"/>
    </source>
</evidence>
<evidence type="ECO:0000256" key="4">
    <source>
        <dbReference type="ARBA" id="ARBA00022692"/>
    </source>
</evidence>
<keyword evidence="10" id="KW-1185">Reference proteome</keyword>
<dbReference type="InterPro" id="IPR050171">
    <property type="entry name" value="MFS_Transporters"/>
</dbReference>
<gene>
    <name evidence="9" type="ORF">HNP25_000910</name>
</gene>
<feature type="transmembrane region" description="Helical" evidence="7">
    <location>
        <begin position="259"/>
        <end position="276"/>
    </location>
</feature>
<feature type="transmembrane region" description="Helical" evidence="7">
    <location>
        <begin position="55"/>
        <end position="74"/>
    </location>
</feature>
<feature type="domain" description="Major facilitator superfamily (MFS) profile" evidence="8">
    <location>
        <begin position="19"/>
        <end position="399"/>
    </location>
</feature>
<keyword evidence="2" id="KW-0813">Transport</keyword>
<dbReference type="SUPFAM" id="SSF103473">
    <property type="entry name" value="MFS general substrate transporter"/>
    <property type="match status" value="1"/>
</dbReference>
<dbReference type="AlphaFoldDB" id="A0A841EPQ6"/>
<dbReference type="PROSITE" id="PS50850">
    <property type="entry name" value="MFS"/>
    <property type="match status" value="1"/>
</dbReference>
<evidence type="ECO:0000256" key="2">
    <source>
        <dbReference type="ARBA" id="ARBA00022448"/>
    </source>
</evidence>
<evidence type="ECO:0000259" key="8">
    <source>
        <dbReference type="PROSITE" id="PS50850"/>
    </source>
</evidence>
<reference evidence="9 10" key="1">
    <citation type="submission" date="2020-08" db="EMBL/GenBank/DDBJ databases">
        <title>Functional genomics of gut bacteria from endangered species of beetles.</title>
        <authorList>
            <person name="Carlos-Shanley C."/>
        </authorList>
    </citation>
    <scope>NUCLEOTIDE SEQUENCE [LARGE SCALE GENOMIC DNA]</scope>
    <source>
        <strain evidence="9 10">S00070</strain>
    </source>
</reference>
<evidence type="ECO:0000256" key="3">
    <source>
        <dbReference type="ARBA" id="ARBA00022475"/>
    </source>
</evidence>
<evidence type="ECO:0000313" key="10">
    <source>
        <dbReference type="Proteomes" id="UP000524404"/>
    </source>
</evidence>
<evidence type="ECO:0000256" key="7">
    <source>
        <dbReference type="SAM" id="Phobius"/>
    </source>
</evidence>
<accession>A0A841EPQ6</accession>
<feature type="transmembrane region" description="Helical" evidence="7">
    <location>
        <begin position="307"/>
        <end position="326"/>
    </location>
</feature>
<dbReference type="GO" id="GO:0005886">
    <property type="term" value="C:plasma membrane"/>
    <property type="evidence" value="ECO:0007669"/>
    <property type="project" value="UniProtKB-SubCell"/>
</dbReference>
<feature type="transmembrane region" description="Helical" evidence="7">
    <location>
        <begin position="106"/>
        <end position="134"/>
    </location>
</feature>
<keyword evidence="4 7" id="KW-0812">Transmembrane</keyword>
<dbReference type="GO" id="GO:0022857">
    <property type="term" value="F:transmembrane transporter activity"/>
    <property type="evidence" value="ECO:0007669"/>
    <property type="project" value="InterPro"/>
</dbReference>
<organism evidence="9 10">
    <name type="scientific">Arcicella rosea</name>
    <dbReference type="NCBI Taxonomy" id="502909"/>
    <lineage>
        <taxon>Bacteria</taxon>
        <taxon>Pseudomonadati</taxon>
        <taxon>Bacteroidota</taxon>
        <taxon>Cytophagia</taxon>
        <taxon>Cytophagales</taxon>
        <taxon>Flectobacillaceae</taxon>
        <taxon>Arcicella</taxon>
    </lineage>
</organism>
<feature type="transmembrane region" description="Helical" evidence="7">
    <location>
        <begin position="146"/>
        <end position="166"/>
    </location>
</feature>
<feature type="transmembrane region" description="Helical" evidence="7">
    <location>
        <begin position="220"/>
        <end position="239"/>
    </location>
</feature>
<comment type="subcellular location">
    <subcellularLocation>
        <location evidence="1">Cell membrane</location>
        <topology evidence="1">Multi-pass membrane protein</topology>
    </subcellularLocation>
</comment>
<evidence type="ECO:0000313" key="9">
    <source>
        <dbReference type="EMBL" id="MBB6002260.1"/>
    </source>
</evidence>
<protein>
    <submittedName>
        <fullName evidence="9">Putative MFS family arabinose efflux permease</fullName>
    </submittedName>
</protein>
<keyword evidence="6 7" id="KW-0472">Membrane</keyword>
<feature type="transmembrane region" description="Helical" evidence="7">
    <location>
        <begin position="81"/>
        <end position="100"/>
    </location>
</feature>
<dbReference type="Proteomes" id="UP000524404">
    <property type="component" value="Unassembled WGS sequence"/>
</dbReference>
<feature type="transmembrane region" description="Helical" evidence="7">
    <location>
        <begin position="172"/>
        <end position="192"/>
    </location>
</feature>
<keyword evidence="5 7" id="KW-1133">Transmembrane helix</keyword>
<comment type="caution">
    <text evidence="9">The sequence shown here is derived from an EMBL/GenBank/DDBJ whole genome shotgun (WGS) entry which is preliminary data.</text>
</comment>
<proteinExistence type="predicted"/>
<evidence type="ECO:0000256" key="1">
    <source>
        <dbReference type="ARBA" id="ARBA00004651"/>
    </source>
</evidence>
<evidence type="ECO:0000256" key="5">
    <source>
        <dbReference type="ARBA" id="ARBA00022989"/>
    </source>
</evidence>
<name>A0A841EPQ6_9BACT</name>
<feature type="transmembrane region" description="Helical" evidence="7">
    <location>
        <begin position="377"/>
        <end position="395"/>
    </location>
</feature>
<dbReference type="RefSeq" id="WP_184130919.1">
    <property type="nucleotide sequence ID" value="NZ_JACHKT010000004.1"/>
</dbReference>
<dbReference type="PANTHER" id="PTHR23517:SF2">
    <property type="entry name" value="MULTIDRUG RESISTANCE PROTEIN MDTH"/>
    <property type="match status" value="1"/>
</dbReference>